<evidence type="ECO:0000313" key="1">
    <source>
        <dbReference type="EMBL" id="ESO07480.1"/>
    </source>
</evidence>
<dbReference type="EnsemblMetazoa" id="HelroT170012">
    <property type="protein sequence ID" value="HelroP170012"/>
    <property type="gene ID" value="HelroG170012"/>
</dbReference>
<dbReference type="InterPro" id="IPR036259">
    <property type="entry name" value="MFS_trans_sf"/>
</dbReference>
<dbReference type="EMBL" id="KB096183">
    <property type="protein sequence ID" value="ESO07480.1"/>
    <property type="molecule type" value="Genomic_DNA"/>
</dbReference>
<dbReference type="Proteomes" id="UP000015101">
    <property type="component" value="Unassembled WGS sequence"/>
</dbReference>
<reference evidence="1 3" key="2">
    <citation type="journal article" date="2013" name="Nature">
        <title>Insights into bilaterian evolution from three spiralian genomes.</title>
        <authorList>
            <person name="Simakov O."/>
            <person name="Marletaz F."/>
            <person name="Cho S.J."/>
            <person name="Edsinger-Gonzales E."/>
            <person name="Havlak P."/>
            <person name="Hellsten U."/>
            <person name="Kuo D.H."/>
            <person name="Larsson T."/>
            <person name="Lv J."/>
            <person name="Arendt D."/>
            <person name="Savage R."/>
            <person name="Osoegawa K."/>
            <person name="de Jong P."/>
            <person name="Grimwood J."/>
            <person name="Chapman J.A."/>
            <person name="Shapiro H."/>
            <person name="Aerts A."/>
            <person name="Otillar R.P."/>
            <person name="Terry A.Y."/>
            <person name="Boore J.L."/>
            <person name="Grigoriev I.V."/>
            <person name="Lindberg D.R."/>
            <person name="Seaver E.C."/>
            <person name="Weisblat D.A."/>
            <person name="Putnam N.H."/>
            <person name="Rokhsar D.S."/>
        </authorList>
    </citation>
    <scope>NUCLEOTIDE SEQUENCE</scope>
</reference>
<name>T1F2I9_HELRO</name>
<gene>
    <name evidence="2" type="primary">20203039</name>
    <name evidence="1" type="ORF">HELRODRAFT_170012</name>
</gene>
<dbReference type="InParanoid" id="T1F2I9"/>
<dbReference type="Gene3D" id="1.20.120.540">
    <property type="entry name" value="Voltage-gated potassium channels"/>
    <property type="match status" value="1"/>
</dbReference>
<dbReference type="OrthoDB" id="2985014at2759"/>
<dbReference type="SUPFAM" id="SSF103473">
    <property type="entry name" value="MFS general substrate transporter"/>
    <property type="match status" value="1"/>
</dbReference>
<dbReference type="STRING" id="6412.T1F2I9"/>
<sequence length="149" mass="16404">MDRCFGICVVSSCLLNFLLPVSIVYAGYALTCIIRLAQGLVEGMLYPSCYDVLRIWSLPEEKSRMGATVLTGDNAGHGKTSILCVSRNSLVALDCMNWSIIMLIYKFFSMPENVGVLEELTAFLIRNAFVLLDEGNVRDGSNSATVKHI</sequence>
<dbReference type="RefSeq" id="XP_009014091.1">
    <property type="nucleotide sequence ID" value="XM_009015843.1"/>
</dbReference>
<dbReference type="eggNOG" id="KOG2532">
    <property type="taxonomic scope" value="Eukaryota"/>
</dbReference>
<dbReference type="EMBL" id="AMQM01003456">
    <property type="status" value="NOT_ANNOTATED_CDS"/>
    <property type="molecule type" value="Genomic_DNA"/>
</dbReference>
<organism evidence="2 3">
    <name type="scientific">Helobdella robusta</name>
    <name type="common">Californian leech</name>
    <dbReference type="NCBI Taxonomy" id="6412"/>
    <lineage>
        <taxon>Eukaryota</taxon>
        <taxon>Metazoa</taxon>
        <taxon>Spiralia</taxon>
        <taxon>Lophotrochozoa</taxon>
        <taxon>Annelida</taxon>
        <taxon>Clitellata</taxon>
        <taxon>Hirudinea</taxon>
        <taxon>Rhynchobdellida</taxon>
        <taxon>Glossiphoniidae</taxon>
        <taxon>Helobdella</taxon>
    </lineage>
</organism>
<accession>T1F2I9</accession>
<evidence type="ECO:0000313" key="2">
    <source>
        <dbReference type="EnsemblMetazoa" id="HelroP170012"/>
    </source>
</evidence>
<proteinExistence type="predicted"/>
<reference evidence="2" key="3">
    <citation type="submission" date="2015-06" db="UniProtKB">
        <authorList>
            <consortium name="EnsemblMetazoa"/>
        </authorList>
    </citation>
    <scope>IDENTIFICATION</scope>
</reference>
<dbReference type="InterPro" id="IPR027378">
    <property type="entry name" value="Nucleotide_channel_N"/>
</dbReference>
<evidence type="ECO:0000313" key="3">
    <source>
        <dbReference type="Proteomes" id="UP000015101"/>
    </source>
</evidence>
<keyword evidence="3" id="KW-1185">Reference proteome</keyword>
<dbReference type="GeneID" id="20203039"/>
<dbReference type="CTD" id="20203039"/>
<dbReference type="AlphaFoldDB" id="T1F2I9"/>
<protein>
    <submittedName>
        <fullName evidence="1 2">Uncharacterized protein</fullName>
    </submittedName>
</protein>
<reference evidence="3" key="1">
    <citation type="submission" date="2012-12" db="EMBL/GenBank/DDBJ databases">
        <authorList>
            <person name="Hellsten U."/>
            <person name="Grimwood J."/>
            <person name="Chapman J.A."/>
            <person name="Shapiro H."/>
            <person name="Aerts A."/>
            <person name="Otillar R.P."/>
            <person name="Terry A.Y."/>
            <person name="Boore J.L."/>
            <person name="Simakov O."/>
            <person name="Marletaz F."/>
            <person name="Cho S.-J."/>
            <person name="Edsinger-Gonzales E."/>
            <person name="Havlak P."/>
            <person name="Kuo D.-H."/>
            <person name="Larsson T."/>
            <person name="Lv J."/>
            <person name="Arendt D."/>
            <person name="Savage R."/>
            <person name="Osoegawa K."/>
            <person name="de Jong P."/>
            <person name="Lindberg D.R."/>
            <person name="Seaver E.C."/>
            <person name="Weisblat D.A."/>
            <person name="Putnam N.H."/>
            <person name="Grigoriev I.V."/>
            <person name="Rokhsar D.S."/>
        </authorList>
    </citation>
    <scope>NUCLEOTIDE SEQUENCE</scope>
</reference>
<dbReference type="HOGENOM" id="CLU_1751686_0_0_1"/>
<dbReference type="KEGG" id="hro:HELRODRAFT_170012"/>